<dbReference type="InterPro" id="IPR051868">
    <property type="entry name" value="ZN346_ZMAT4"/>
</dbReference>
<accession>A0A444ZQ05</accession>
<dbReference type="InterPro" id="IPR003604">
    <property type="entry name" value="Matrin/U1-like-C_Znf_C2H2"/>
</dbReference>
<dbReference type="SMART" id="SM00355">
    <property type="entry name" value="ZnF_C2H2"/>
    <property type="match status" value="2"/>
</dbReference>
<dbReference type="AlphaFoldDB" id="A0A444ZQ05"/>
<evidence type="ECO:0000313" key="9">
    <source>
        <dbReference type="EMBL" id="RYR16192.1"/>
    </source>
</evidence>
<feature type="domain" description="C2H2-type" evidence="7">
    <location>
        <begin position="334"/>
        <end position="358"/>
    </location>
</feature>
<dbReference type="GO" id="GO:0003676">
    <property type="term" value="F:nucleic acid binding"/>
    <property type="evidence" value="ECO:0007669"/>
    <property type="project" value="InterPro"/>
</dbReference>
<dbReference type="Gramene" id="arahy.Tifrunner.gnm2.ann2.Ah14g477900.1">
    <property type="protein sequence ID" value="arahy.Tifrunner.gnm2.ann2.Ah14g477900.1-CDS"/>
    <property type="gene ID" value="arahy.Tifrunner.gnm2.ann2.Ah14g477900"/>
</dbReference>
<dbReference type="OrthoDB" id="434647at2759"/>
<dbReference type="PANTHER" id="PTHR46144">
    <property type="entry name" value="ZINC FINGER PROTEIN 385B-LIKE"/>
    <property type="match status" value="1"/>
</dbReference>
<comment type="subcellular location">
    <subcellularLocation>
        <location evidence="1">Nucleus</location>
    </subcellularLocation>
</comment>
<protein>
    <recommendedName>
        <fullName evidence="11">U1-type domain-containing protein</fullName>
    </recommendedName>
</protein>
<keyword evidence="2" id="KW-0479">Metal-binding</keyword>
<evidence type="ECO:0000259" key="8">
    <source>
        <dbReference type="SMART" id="SM00451"/>
    </source>
</evidence>
<evidence type="ECO:0000256" key="3">
    <source>
        <dbReference type="ARBA" id="ARBA00022737"/>
    </source>
</evidence>
<sequence length="374" mass="40982">MFMFSSSITKPLTPFYSYANEIEIPNHNKILSIIIAIAMDYTTWPEFQHAQTQTPTLPSSSSLYSYSYPPLPSSSSYTANFVPYPQNPNPPSSIPPNTVLEPVVNPPGVDSYVPPLPLPTTQVVGGPEQLLPQNYSYTQTQTQIVGNDPNSLVASSGYYYDPNAQNWGDTAGGAVIQYGSDPLAYGDVISMASNGTEQLAVANTNPAAWWTNTAMQVQAQPLGNNKWKQLLKKKPKTVNVQPAYCEVCKIDCTSKEVLDQHKLGKKHKKNVEKLRELLRPPQPQVHPPADGSSNPVIGPQLWNKCKRKSIETPENLEKKKKKVLEGGAAAAAVKVCSICNVVCNSETVYNFHLRGQKHAAMLKKASENILSNGK</sequence>
<dbReference type="EMBL" id="SDMP01000014">
    <property type="protein sequence ID" value="RYR16192.1"/>
    <property type="molecule type" value="Genomic_DNA"/>
</dbReference>
<dbReference type="STRING" id="3818.A0A444ZQ05"/>
<dbReference type="Gene3D" id="3.30.160.60">
    <property type="entry name" value="Classic Zinc Finger"/>
    <property type="match status" value="2"/>
</dbReference>
<keyword evidence="6" id="KW-0539">Nucleus</keyword>
<feature type="domain" description="U1-type" evidence="8">
    <location>
        <begin position="240"/>
        <end position="274"/>
    </location>
</feature>
<evidence type="ECO:0000256" key="6">
    <source>
        <dbReference type="ARBA" id="ARBA00023242"/>
    </source>
</evidence>
<evidence type="ECO:0000313" key="10">
    <source>
        <dbReference type="Proteomes" id="UP000289738"/>
    </source>
</evidence>
<dbReference type="SMART" id="SM00451">
    <property type="entry name" value="ZnF_U1"/>
    <property type="match status" value="2"/>
</dbReference>
<reference evidence="9 10" key="1">
    <citation type="submission" date="2019-01" db="EMBL/GenBank/DDBJ databases">
        <title>Sequencing of cultivated peanut Arachis hypogaea provides insights into genome evolution and oil improvement.</title>
        <authorList>
            <person name="Chen X."/>
        </authorList>
    </citation>
    <scope>NUCLEOTIDE SEQUENCE [LARGE SCALE GENOMIC DNA]</scope>
    <source>
        <strain evidence="10">cv. Fuhuasheng</strain>
        <tissue evidence="9">Leaves</tissue>
    </source>
</reference>
<keyword evidence="4" id="KW-0863">Zinc-finger</keyword>
<gene>
    <name evidence="9" type="ORF">Ahy_B04g073182</name>
</gene>
<evidence type="ECO:0000256" key="2">
    <source>
        <dbReference type="ARBA" id="ARBA00022723"/>
    </source>
</evidence>
<name>A0A444ZQ05_ARAHY</name>
<dbReference type="InterPro" id="IPR036236">
    <property type="entry name" value="Znf_C2H2_sf"/>
</dbReference>
<evidence type="ECO:0000256" key="1">
    <source>
        <dbReference type="ARBA" id="ARBA00004123"/>
    </source>
</evidence>
<evidence type="ECO:0000259" key="7">
    <source>
        <dbReference type="SMART" id="SM00355"/>
    </source>
</evidence>
<keyword evidence="10" id="KW-1185">Reference proteome</keyword>
<dbReference type="PANTHER" id="PTHR46144:SF6">
    <property type="entry name" value="C2H2-TYPE DOMAIN-CONTAINING PROTEIN"/>
    <property type="match status" value="1"/>
</dbReference>
<dbReference type="Pfam" id="PF12874">
    <property type="entry name" value="zf-met"/>
    <property type="match status" value="2"/>
</dbReference>
<dbReference type="GO" id="GO:0008270">
    <property type="term" value="F:zinc ion binding"/>
    <property type="evidence" value="ECO:0007669"/>
    <property type="project" value="UniProtKB-KW"/>
</dbReference>
<comment type="caution">
    <text evidence="9">The sequence shown here is derived from an EMBL/GenBank/DDBJ whole genome shotgun (WGS) entry which is preliminary data.</text>
</comment>
<dbReference type="GO" id="GO:0005634">
    <property type="term" value="C:nucleus"/>
    <property type="evidence" value="ECO:0007669"/>
    <property type="project" value="UniProtKB-SubCell"/>
</dbReference>
<feature type="domain" description="U1-type" evidence="8">
    <location>
        <begin position="331"/>
        <end position="365"/>
    </location>
</feature>
<dbReference type="InterPro" id="IPR013087">
    <property type="entry name" value="Znf_C2H2_type"/>
</dbReference>
<dbReference type="Proteomes" id="UP000289738">
    <property type="component" value="Chromosome B04"/>
</dbReference>
<organism evidence="9 10">
    <name type="scientific">Arachis hypogaea</name>
    <name type="common">Peanut</name>
    <dbReference type="NCBI Taxonomy" id="3818"/>
    <lineage>
        <taxon>Eukaryota</taxon>
        <taxon>Viridiplantae</taxon>
        <taxon>Streptophyta</taxon>
        <taxon>Embryophyta</taxon>
        <taxon>Tracheophyta</taxon>
        <taxon>Spermatophyta</taxon>
        <taxon>Magnoliopsida</taxon>
        <taxon>eudicotyledons</taxon>
        <taxon>Gunneridae</taxon>
        <taxon>Pentapetalae</taxon>
        <taxon>rosids</taxon>
        <taxon>fabids</taxon>
        <taxon>Fabales</taxon>
        <taxon>Fabaceae</taxon>
        <taxon>Papilionoideae</taxon>
        <taxon>50 kb inversion clade</taxon>
        <taxon>dalbergioids sensu lato</taxon>
        <taxon>Dalbergieae</taxon>
        <taxon>Pterocarpus clade</taxon>
        <taxon>Arachis</taxon>
    </lineage>
</organism>
<keyword evidence="5" id="KW-0862">Zinc</keyword>
<keyword evidence="3" id="KW-0677">Repeat</keyword>
<evidence type="ECO:0000256" key="4">
    <source>
        <dbReference type="ARBA" id="ARBA00022771"/>
    </source>
</evidence>
<evidence type="ECO:0008006" key="11">
    <source>
        <dbReference type="Google" id="ProtNLM"/>
    </source>
</evidence>
<evidence type="ECO:0000256" key="5">
    <source>
        <dbReference type="ARBA" id="ARBA00022833"/>
    </source>
</evidence>
<proteinExistence type="predicted"/>
<dbReference type="SUPFAM" id="SSF57667">
    <property type="entry name" value="beta-beta-alpha zinc fingers"/>
    <property type="match status" value="2"/>
</dbReference>
<feature type="domain" description="C2H2-type" evidence="7">
    <location>
        <begin position="243"/>
        <end position="267"/>
    </location>
</feature>